<evidence type="ECO:0000256" key="7">
    <source>
        <dbReference type="ARBA" id="ARBA00022970"/>
    </source>
</evidence>
<dbReference type="EMBL" id="JACHDO010000001">
    <property type="protein sequence ID" value="MBB5492594.1"/>
    <property type="molecule type" value="Genomic_DNA"/>
</dbReference>
<accession>A0A840W901</accession>
<evidence type="ECO:0000256" key="9">
    <source>
        <dbReference type="ARBA" id="ARBA00038850"/>
    </source>
</evidence>
<evidence type="ECO:0000256" key="8">
    <source>
        <dbReference type="ARBA" id="ARBA00023136"/>
    </source>
</evidence>
<dbReference type="CDD" id="cd03262">
    <property type="entry name" value="ABC_HisP_GlnQ"/>
    <property type="match status" value="1"/>
</dbReference>
<dbReference type="PROSITE" id="PS00211">
    <property type="entry name" value="ABC_TRANSPORTER_1"/>
    <property type="match status" value="1"/>
</dbReference>
<evidence type="ECO:0000256" key="3">
    <source>
        <dbReference type="ARBA" id="ARBA00022448"/>
    </source>
</evidence>
<dbReference type="InterPro" id="IPR003593">
    <property type="entry name" value="AAA+_ATPase"/>
</dbReference>
<evidence type="ECO:0000259" key="11">
    <source>
        <dbReference type="PROSITE" id="PS50893"/>
    </source>
</evidence>
<dbReference type="PROSITE" id="PS50893">
    <property type="entry name" value="ABC_TRANSPORTER_2"/>
    <property type="match status" value="1"/>
</dbReference>
<comment type="catalytic activity">
    <reaction evidence="10">
        <text>a polar amino acid(out) + ATP + H2O = a polar amino acid(in) + ADP + phosphate + H(+)</text>
        <dbReference type="Rhea" id="RHEA:14673"/>
        <dbReference type="ChEBI" id="CHEBI:15377"/>
        <dbReference type="ChEBI" id="CHEBI:15378"/>
        <dbReference type="ChEBI" id="CHEBI:30616"/>
        <dbReference type="ChEBI" id="CHEBI:43474"/>
        <dbReference type="ChEBI" id="CHEBI:62031"/>
        <dbReference type="ChEBI" id="CHEBI:456216"/>
        <dbReference type="EC" id="7.4.2.1"/>
    </reaction>
    <physiologicalReaction direction="left-to-right" evidence="10">
        <dbReference type="Rhea" id="RHEA:14674"/>
    </physiologicalReaction>
</comment>
<name>A0A840W901_9ACTN</name>
<keyword evidence="13" id="KW-1185">Reference proteome</keyword>
<dbReference type="Pfam" id="PF00005">
    <property type="entry name" value="ABC_tran"/>
    <property type="match status" value="1"/>
</dbReference>
<dbReference type="GO" id="GO:0005886">
    <property type="term" value="C:plasma membrane"/>
    <property type="evidence" value="ECO:0007669"/>
    <property type="project" value="UniProtKB-SubCell"/>
</dbReference>
<sequence length="276" mass="30037">MAEENGVTAHDGVVETAEGAELPADALVVAEDVHKSFGRLEVLKGIDLEVKRGEVMCVVGPSGSGKSTFLRCINHLEKLTAGRLWVNGELMGYRQKRGRLYELRDGEIAAQRSDIGMVFQRFNLFPHLTVLGNVTEAPVQVKRVPRAKATAHAMELLERVGLPDKAHAYPEQLSGGQQQRVAIARALAMEPSLMLFDEPTSALDPELVGEVLDVMRDLAKGGMTMVVVTHEMGFAREVGDSLVFMDGGVVVEAGTPDEVLSNPRHERTQAFLSKVL</sequence>
<dbReference type="PANTHER" id="PTHR43166:SF9">
    <property type="entry name" value="GLUTAMATE_ASPARTATE IMPORT ATP-BINDING PROTEIN GLTL"/>
    <property type="match status" value="1"/>
</dbReference>
<dbReference type="AlphaFoldDB" id="A0A840W901"/>
<evidence type="ECO:0000256" key="2">
    <source>
        <dbReference type="ARBA" id="ARBA00005417"/>
    </source>
</evidence>
<dbReference type="EC" id="7.4.2.1" evidence="9"/>
<dbReference type="GO" id="GO:0005524">
    <property type="term" value="F:ATP binding"/>
    <property type="evidence" value="ECO:0007669"/>
    <property type="project" value="UniProtKB-KW"/>
</dbReference>
<dbReference type="GO" id="GO:0016887">
    <property type="term" value="F:ATP hydrolysis activity"/>
    <property type="evidence" value="ECO:0007669"/>
    <property type="project" value="InterPro"/>
</dbReference>
<organism evidence="12 13">
    <name type="scientific">Nocardiopsis metallicus</name>
    <dbReference type="NCBI Taxonomy" id="179819"/>
    <lineage>
        <taxon>Bacteria</taxon>
        <taxon>Bacillati</taxon>
        <taxon>Actinomycetota</taxon>
        <taxon>Actinomycetes</taxon>
        <taxon>Streptosporangiales</taxon>
        <taxon>Nocardiopsidaceae</taxon>
        <taxon>Nocardiopsis</taxon>
    </lineage>
</organism>
<protein>
    <recommendedName>
        <fullName evidence="9">ABC-type polar-amino-acid transporter</fullName>
        <ecNumber evidence="9">7.4.2.1</ecNumber>
    </recommendedName>
</protein>
<feature type="domain" description="ABC transporter" evidence="11">
    <location>
        <begin position="28"/>
        <end position="272"/>
    </location>
</feature>
<dbReference type="Gene3D" id="3.40.50.300">
    <property type="entry name" value="P-loop containing nucleotide triphosphate hydrolases"/>
    <property type="match status" value="1"/>
</dbReference>
<comment type="subcellular location">
    <subcellularLocation>
        <location evidence="1">Cell membrane</location>
        <topology evidence="1">Peripheral membrane protein</topology>
    </subcellularLocation>
</comment>
<evidence type="ECO:0000256" key="4">
    <source>
        <dbReference type="ARBA" id="ARBA00022475"/>
    </source>
</evidence>
<reference evidence="12 13" key="1">
    <citation type="submission" date="2020-08" db="EMBL/GenBank/DDBJ databases">
        <title>Sequencing the genomes of 1000 actinobacteria strains.</title>
        <authorList>
            <person name="Klenk H.-P."/>
        </authorList>
    </citation>
    <scope>NUCLEOTIDE SEQUENCE [LARGE SCALE GENOMIC DNA]</scope>
    <source>
        <strain evidence="12 13">DSM 44598</strain>
    </source>
</reference>
<keyword evidence="6 12" id="KW-0067">ATP-binding</keyword>
<dbReference type="InterPro" id="IPR017871">
    <property type="entry name" value="ABC_transporter-like_CS"/>
</dbReference>
<evidence type="ECO:0000256" key="6">
    <source>
        <dbReference type="ARBA" id="ARBA00022840"/>
    </source>
</evidence>
<dbReference type="PIRSF" id="PIRSF039085">
    <property type="entry name" value="ABC_ATPase_HisP"/>
    <property type="match status" value="1"/>
</dbReference>
<keyword evidence="7" id="KW-0029">Amino-acid transport</keyword>
<dbReference type="SUPFAM" id="SSF52540">
    <property type="entry name" value="P-loop containing nucleoside triphosphate hydrolases"/>
    <property type="match status" value="1"/>
</dbReference>
<evidence type="ECO:0000256" key="10">
    <source>
        <dbReference type="ARBA" id="ARBA00047624"/>
    </source>
</evidence>
<dbReference type="GO" id="GO:0015426">
    <property type="term" value="F:ATPase-coupled polar amino acid-transporter activity"/>
    <property type="evidence" value="ECO:0007669"/>
    <property type="project" value="UniProtKB-EC"/>
</dbReference>
<proteinExistence type="inferred from homology"/>
<evidence type="ECO:0000313" key="12">
    <source>
        <dbReference type="EMBL" id="MBB5492594.1"/>
    </source>
</evidence>
<keyword evidence="8" id="KW-0472">Membrane</keyword>
<dbReference type="RefSeq" id="WP_246420381.1">
    <property type="nucleotide sequence ID" value="NZ_BAAAKM010000033.1"/>
</dbReference>
<comment type="caution">
    <text evidence="12">The sequence shown here is derived from an EMBL/GenBank/DDBJ whole genome shotgun (WGS) entry which is preliminary data.</text>
</comment>
<dbReference type="InterPro" id="IPR050086">
    <property type="entry name" value="MetN_ABC_transporter-like"/>
</dbReference>
<keyword evidence="4" id="KW-1003">Cell membrane</keyword>
<comment type="similarity">
    <text evidence="2">Belongs to the ABC transporter superfamily.</text>
</comment>
<gene>
    <name evidence="12" type="ORF">HNR07_003731</name>
</gene>
<evidence type="ECO:0000256" key="5">
    <source>
        <dbReference type="ARBA" id="ARBA00022741"/>
    </source>
</evidence>
<dbReference type="Proteomes" id="UP000579647">
    <property type="component" value="Unassembled WGS sequence"/>
</dbReference>
<dbReference type="InterPro" id="IPR027417">
    <property type="entry name" value="P-loop_NTPase"/>
</dbReference>
<dbReference type="InterPro" id="IPR003439">
    <property type="entry name" value="ABC_transporter-like_ATP-bd"/>
</dbReference>
<dbReference type="FunFam" id="3.40.50.300:FF:000020">
    <property type="entry name" value="Amino acid ABC transporter ATP-binding component"/>
    <property type="match status" value="1"/>
</dbReference>
<keyword evidence="5" id="KW-0547">Nucleotide-binding</keyword>
<dbReference type="PANTHER" id="PTHR43166">
    <property type="entry name" value="AMINO ACID IMPORT ATP-BINDING PROTEIN"/>
    <property type="match status" value="1"/>
</dbReference>
<dbReference type="SMART" id="SM00382">
    <property type="entry name" value="AAA"/>
    <property type="match status" value="1"/>
</dbReference>
<keyword evidence="3" id="KW-0813">Transport</keyword>
<evidence type="ECO:0000313" key="13">
    <source>
        <dbReference type="Proteomes" id="UP000579647"/>
    </source>
</evidence>
<evidence type="ECO:0000256" key="1">
    <source>
        <dbReference type="ARBA" id="ARBA00004202"/>
    </source>
</evidence>
<dbReference type="InterPro" id="IPR030679">
    <property type="entry name" value="ABC_ATPase_HisP-typ"/>
</dbReference>